<reference evidence="2" key="1">
    <citation type="journal article" date="2021" name="PeerJ">
        <title>Extensive microbial diversity within the chicken gut microbiome revealed by metagenomics and culture.</title>
        <authorList>
            <person name="Gilroy R."/>
            <person name="Ravi A."/>
            <person name="Getino M."/>
            <person name="Pursley I."/>
            <person name="Horton D.L."/>
            <person name="Alikhan N.F."/>
            <person name="Baker D."/>
            <person name="Gharbi K."/>
            <person name="Hall N."/>
            <person name="Watson M."/>
            <person name="Adriaenssens E.M."/>
            <person name="Foster-Nyarko E."/>
            <person name="Jarju S."/>
            <person name="Secka A."/>
            <person name="Antonio M."/>
            <person name="Oren A."/>
            <person name="Chaudhuri R.R."/>
            <person name="La Ragione R."/>
            <person name="Hildebrand F."/>
            <person name="Pallen M.J."/>
        </authorList>
    </citation>
    <scope>NUCLEOTIDE SEQUENCE</scope>
    <source>
        <strain evidence="2">ChiGjej4B4-7305</strain>
    </source>
</reference>
<dbReference type="SUPFAM" id="SSF46955">
    <property type="entry name" value="Putative DNA-binding domain"/>
    <property type="match status" value="1"/>
</dbReference>
<organism evidence="2 3">
    <name type="scientific">Candidatus Ruania gallistercoris</name>
    <dbReference type="NCBI Taxonomy" id="2838746"/>
    <lineage>
        <taxon>Bacteria</taxon>
        <taxon>Bacillati</taxon>
        <taxon>Actinomycetota</taxon>
        <taxon>Actinomycetes</taxon>
        <taxon>Micrococcales</taxon>
        <taxon>Ruaniaceae</taxon>
        <taxon>Ruania</taxon>
    </lineage>
</organism>
<dbReference type="GO" id="GO:0003677">
    <property type="term" value="F:DNA binding"/>
    <property type="evidence" value="ECO:0007669"/>
    <property type="project" value="InterPro"/>
</dbReference>
<evidence type="ECO:0000259" key="1">
    <source>
        <dbReference type="Pfam" id="PF12728"/>
    </source>
</evidence>
<dbReference type="InterPro" id="IPR041657">
    <property type="entry name" value="HTH_17"/>
</dbReference>
<name>A0A9D2J605_9MICO</name>
<dbReference type="InterPro" id="IPR009061">
    <property type="entry name" value="DNA-bd_dom_put_sf"/>
</dbReference>
<dbReference type="AlphaFoldDB" id="A0A9D2J605"/>
<evidence type="ECO:0000313" key="3">
    <source>
        <dbReference type="Proteomes" id="UP000824037"/>
    </source>
</evidence>
<dbReference type="Pfam" id="PF12728">
    <property type="entry name" value="HTH_17"/>
    <property type="match status" value="1"/>
</dbReference>
<dbReference type="EMBL" id="DXBY01000247">
    <property type="protein sequence ID" value="HIZ36939.1"/>
    <property type="molecule type" value="Genomic_DNA"/>
</dbReference>
<dbReference type="InterPro" id="IPR010093">
    <property type="entry name" value="SinI_DNA-bd"/>
</dbReference>
<accession>A0A9D2J605</accession>
<reference evidence="2" key="2">
    <citation type="submission" date="2021-04" db="EMBL/GenBank/DDBJ databases">
        <authorList>
            <person name="Gilroy R."/>
        </authorList>
    </citation>
    <scope>NUCLEOTIDE SEQUENCE</scope>
    <source>
        <strain evidence="2">ChiGjej4B4-7305</strain>
    </source>
</reference>
<comment type="caution">
    <text evidence="2">The sequence shown here is derived from an EMBL/GenBank/DDBJ whole genome shotgun (WGS) entry which is preliminary data.</text>
</comment>
<sequence>MADDATAPRFLTVAEVAEMARVSRMTVYRMVHSGELPAIRVGKSYRVPQAAVEKMLSDELDFGEGQSAVGR</sequence>
<protein>
    <submittedName>
        <fullName evidence="2">Helix-turn-helix domain-containing protein</fullName>
    </submittedName>
</protein>
<gene>
    <name evidence="2" type="ORF">H9815_14295</name>
</gene>
<feature type="domain" description="Helix-turn-helix" evidence="1">
    <location>
        <begin position="10"/>
        <end position="57"/>
    </location>
</feature>
<dbReference type="NCBIfam" id="TIGR01764">
    <property type="entry name" value="excise"/>
    <property type="match status" value="1"/>
</dbReference>
<dbReference type="Proteomes" id="UP000824037">
    <property type="component" value="Unassembled WGS sequence"/>
</dbReference>
<proteinExistence type="predicted"/>
<evidence type="ECO:0000313" key="2">
    <source>
        <dbReference type="EMBL" id="HIZ36939.1"/>
    </source>
</evidence>